<organism evidence="1 2">
    <name type="scientific">Helicostylum pulchrum</name>
    <dbReference type="NCBI Taxonomy" id="562976"/>
    <lineage>
        <taxon>Eukaryota</taxon>
        <taxon>Fungi</taxon>
        <taxon>Fungi incertae sedis</taxon>
        <taxon>Mucoromycota</taxon>
        <taxon>Mucoromycotina</taxon>
        <taxon>Mucoromycetes</taxon>
        <taxon>Mucorales</taxon>
        <taxon>Mucorineae</taxon>
        <taxon>Mucoraceae</taxon>
        <taxon>Helicostylum</taxon>
    </lineage>
</organism>
<evidence type="ECO:0000313" key="2">
    <source>
        <dbReference type="Proteomes" id="UP001476247"/>
    </source>
</evidence>
<gene>
    <name evidence="1" type="ORF">HPULCUR_006146</name>
</gene>
<dbReference type="Proteomes" id="UP001476247">
    <property type="component" value="Unassembled WGS sequence"/>
</dbReference>
<reference evidence="1 2" key="1">
    <citation type="submission" date="2024-04" db="EMBL/GenBank/DDBJ databases">
        <title>genome sequences of Mucor flavus KT1a and Helicostylum pulchrum KT1b strains isolation_sourced from the surface of a dry-aged beef.</title>
        <authorList>
            <person name="Toyotome T."/>
            <person name="Hosono M."/>
            <person name="Torimaru M."/>
            <person name="Fukuda K."/>
            <person name="Mikami N."/>
        </authorList>
    </citation>
    <scope>NUCLEOTIDE SEQUENCE [LARGE SCALE GENOMIC DNA]</scope>
    <source>
        <strain evidence="1 2">KT1b</strain>
    </source>
</reference>
<sequence length="85" mass="9328">MGIIVISAASSQIEATIGEKYPIKNEDGTYRLNSKGQPIADYGLTQAIFMGCVCVGLSIASKKISKQILNHVLTFFRSFDWQGRT</sequence>
<dbReference type="EMBL" id="BAABUJ010000016">
    <property type="protein sequence ID" value="GAA5800710.1"/>
    <property type="molecule type" value="Genomic_DNA"/>
</dbReference>
<keyword evidence="2" id="KW-1185">Reference proteome</keyword>
<accession>A0ABP9Y1Y1</accession>
<proteinExistence type="predicted"/>
<evidence type="ECO:0000313" key="1">
    <source>
        <dbReference type="EMBL" id="GAA5800710.1"/>
    </source>
</evidence>
<comment type="caution">
    <text evidence="1">The sequence shown here is derived from an EMBL/GenBank/DDBJ whole genome shotgun (WGS) entry which is preliminary data.</text>
</comment>
<protein>
    <submittedName>
        <fullName evidence="1">Uncharacterized protein</fullName>
    </submittedName>
</protein>
<name>A0ABP9Y1Y1_9FUNG</name>